<dbReference type="PROSITE" id="PS50812">
    <property type="entry name" value="PWWP"/>
    <property type="match status" value="1"/>
</dbReference>
<dbReference type="Pfam" id="PF14833">
    <property type="entry name" value="NAD_binding_11"/>
    <property type="match status" value="1"/>
</dbReference>
<reference evidence="8" key="1">
    <citation type="submission" date="2020-08" db="EMBL/GenBank/DDBJ databases">
        <title>Multicomponent nature underlies the extraordinary mechanical properties of spider dragline silk.</title>
        <authorList>
            <person name="Kono N."/>
            <person name="Nakamura H."/>
            <person name="Mori M."/>
            <person name="Yoshida Y."/>
            <person name="Ohtoshi R."/>
            <person name="Malay A.D."/>
            <person name="Moran D.A.P."/>
            <person name="Tomita M."/>
            <person name="Numata K."/>
            <person name="Arakawa K."/>
        </authorList>
    </citation>
    <scope>NUCLEOTIDE SEQUENCE</scope>
</reference>
<dbReference type="Pfam" id="PF00855">
    <property type="entry name" value="PWWP"/>
    <property type="match status" value="1"/>
</dbReference>
<dbReference type="SUPFAM" id="SSF51735">
    <property type="entry name" value="NAD(P)-binding Rossmann-fold domains"/>
    <property type="match status" value="1"/>
</dbReference>
<dbReference type="SUPFAM" id="SSF63748">
    <property type="entry name" value="Tudor/PWWP/MBT"/>
    <property type="match status" value="1"/>
</dbReference>
<name>A0A8X6YUL6_9ARAC</name>
<protein>
    <recommendedName>
        <fullName evidence="5">Cytokine-like nuclear factor N-PAC</fullName>
    </recommendedName>
    <alternativeName>
        <fullName evidence="4">Glyoxylate reductase 1 homolog</fullName>
    </alternativeName>
</protein>
<dbReference type="SUPFAM" id="SSF48179">
    <property type="entry name" value="6-phosphogluconate dehydrogenase C-terminal domain-like"/>
    <property type="match status" value="1"/>
</dbReference>
<feature type="compositionally biased region" description="Basic residues" evidence="6">
    <location>
        <begin position="286"/>
        <end position="305"/>
    </location>
</feature>
<dbReference type="EMBL" id="BMAV01022422">
    <property type="protein sequence ID" value="GFY77341.1"/>
    <property type="molecule type" value="Genomic_DNA"/>
</dbReference>
<keyword evidence="9" id="KW-1185">Reference proteome</keyword>
<evidence type="ECO:0000256" key="3">
    <source>
        <dbReference type="ARBA" id="ARBA00022454"/>
    </source>
</evidence>
<evidence type="ECO:0000259" key="7">
    <source>
        <dbReference type="PROSITE" id="PS50812"/>
    </source>
</evidence>
<dbReference type="Gene3D" id="2.30.30.140">
    <property type="match status" value="1"/>
</dbReference>
<evidence type="ECO:0000256" key="4">
    <source>
        <dbReference type="ARBA" id="ARBA00030287"/>
    </source>
</evidence>
<proteinExistence type="inferred from homology"/>
<dbReference type="SMART" id="SM00293">
    <property type="entry name" value="PWWP"/>
    <property type="match status" value="1"/>
</dbReference>
<sequence length="678" mass="76469">MEYKIATRVLKLSHRCDGTISLISCDYRDIRSRKKYCFKMMAPKDFEIGDLVWAKLKNYPFWPAKIVDPPTVLKKDFCTAKGRQKKKSCTRRKAQHYVFFFGSQNYAWIWDGNIVPHSVEMLSNVSRKKSTSYVKAIDEIIAAGGVSVPNLKLVKKEPVENDELSKNLIDGEFVESTIKVEKTEEPFENGESSKEFLDVWNTEKITKTLSVKDDEILKKSPVMDFVKKSRTRKQKNKHKKTKKFVEDNESSKSFSAVKSRRKTTKIPSVADDKLLKKSTVLPIKKRIKPKEKITRKMTKKPPRKRNLTDKARDRKLSPVRKLPRKSEDNSSSINFPRNNTYNPVGVNQPLDDRSMVGQNYVEPSPIPVLDMSRPNSVVREKNISATAKKIGFIGLGTMGQRIVKNLLESGHDVSIWNRTREKCTQFVEAGAHQFLTPCDVVFHCDIIFCCVPGPEATKSVVFADRGILQGFQKCNHGTKLLVVLSALDLKTSQEIASAVTSEGGNYLDAPISGSISDAEAGTLLIIVAGEREFFNDCLTCFNAISRNAYYLSHDIGSASIMHMCTSMVRSITTVALAEGMALAESMDFSRYKFQECVSFSSIICPLIREKCLAMATNNFTTNHSLKHQQSDLQMILETSNTYTQPLALASSTNEIFKKAKRLKYSDHDVSAVYFGAKR</sequence>
<comment type="similarity">
    <text evidence="2">Belongs to the HIBADH-related family. NP60 subfamily.</text>
</comment>
<feature type="region of interest" description="Disordered" evidence="6">
    <location>
        <begin position="286"/>
        <end position="343"/>
    </location>
</feature>
<feature type="compositionally biased region" description="Polar residues" evidence="6">
    <location>
        <begin position="329"/>
        <end position="342"/>
    </location>
</feature>
<dbReference type="GO" id="GO:0050661">
    <property type="term" value="F:NADP binding"/>
    <property type="evidence" value="ECO:0007669"/>
    <property type="project" value="InterPro"/>
</dbReference>
<dbReference type="GO" id="GO:0000785">
    <property type="term" value="C:chromatin"/>
    <property type="evidence" value="ECO:0007669"/>
    <property type="project" value="TreeGrafter"/>
</dbReference>
<dbReference type="AlphaFoldDB" id="A0A8X6YUL6"/>
<dbReference type="PANTHER" id="PTHR43580:SF2">
    <property type="entry name" value="CYTOKINE-LIKE NUCLEAR FACTOR N-PAC"/>
    <property type="match status" value="1"/>
</dbReference>
<dbReference type="GO" id="GO:0031491">
    <property type="term" value="F:nucleosome binding"/>
    <property type="evidence" value="ECO:0007669"/>
    <property type="project" value="TreeGrafter"/>
</dbReference>
<dbReference type="Pfam" id="PF03446">
    <property type="entry name" value="NAD_binding_2"/>
    <property type="match status" value="1"/>
</dbReference>
<evidence type="ECO:0000256" key="6">
    <source>
        <dbReference type="SAM" id="MobiDB-lite"/>
    </source>
</evidence>
<evidence type="ECO:0000256" key="2">
    <source>
        <dbReference type="ARBA" id="ARBA00007598"/>
    </source>
</evidence>
<dbReference type="GO" id="GO:0051287">
    <property type="term" value="F:NAD binding"/>
    <property type="evidence" value="ECO:0007669"/>
    <property type="project" value="InterPro"/>
</dbReference>
<dbReference type="Proteomes" id="UP000886998">
    <property type="component" value="Unassembled WGS sequence"/>
</dbReference>
<comment type="caution">
    <text evidence="8">The sequence shown here is derived from an EMBL/GenBank/DDBJ whole genome shotgun (WGS) entry which is preliminary data.</text>
</comment>
<feature type="compositionally biased region" description="Basic residues" evidence="6">
    <location>
        <begin position="228"/>
        <end position="242"/>
    </location>
</feature>
<gene>
    <name evidence="8" type="primary">AGAP009949</name>
    <name evidence="8" type="ORF">TNIN_176221</name>
</gene>
<feature type="region of interest" description="Disordered" evidence="6">
    <location>
        <begin position="228"/>
        <end position="261"/>
    </location>
</feature>
<dbReference type="Gene3D" id="1.10.1040.10">
    <property type="entry name" value="N-(1-d-carboxylethyl)-l-norvaline Dehydrogenase, domain 2"/>
    <property type="match status" value="1"/>
</dbReference>
<dbReference type="PANTHER" id="PTHR43580">
    <property type="entry name" value="OXIDOREDUCTASE GLYR1-RELATED"/>
    <property type="match status" value="1"/>
</dbReference>
<dbReference type="InterPro" id="IPR036291">
    <property type="entry name" value="NAD(P)-bd_dom_sf"/>
</dbReference>
<evidence type="ECO:0000256" key="5">
    <source>
        <dbReference type="ARBA" id="ARBA00034140"/>
    </source>
</evidence>
<evidence type="ECO:0000313" key="8">
    <source>
        <dbReference type="EMBL" id="GFY77341.1"/>
    </source>
</evidence>
<accession>A0A8X6YUL6</accession>
<dbReference type="InterPro" id="IPR029154">
    <property type="entry name" value="HIBADH-like_NADP-bd"/>
</dbReference>
<evidence type="ECO:0000256" key="1">
    <source>
        <dbReference type="ARBA" id="ARBA00004286"/>
    </source>
</evidence>
<dbReference type="OrthoDB" id="6493824at2759"/>
<dbReference type="GO" id="GO:0140673">
    <property type="term" value="P:transcription elongation-coupled chromatin remodeling"/>
    <property type="evidence" value="ECO:0007669"/>
    <property type="project" value="TreeGrafter"/>
</dbReference>
<feature type="domain" description="PWWP" evidence="7">
    <location>
        <begin position="48"/>
        <end position="120"/>
    </location>
</feature>
<keyword evidence="3" id="KW-0158">Chromosome</keyword>
<dbReference type="InterPro" id="IPR008927">
    <property type="entry name" value="6-PGluconate_DH-like_C_sf"/>
</dbReference>
<dbReference type="InterPro" id="IPR013328">
    <property type="entry name" value="6PGD_dom2"/>
</dbReference>
<dbReference type="Gene3D" id="3.40.50.720">
    <property type="entry name" value="NAD(P)-binding Rossmann-like Domain"/>
    <property type="match status" value="1"/>
</dbReference>
<dbReference type="GO" id="GO:0003677">
    <property type="term" value="F:DNA binding"/>
    <property type="evidence" value="ECO:0007669"/>
    <property type="project" value="TreeGrafter"/>
</dbReference>
<evidence type="ECO:0000313" key="9">
    <source>
        <dbReference type="Proteomes" id="UP000886998"/>
    </source>
</evidence>
<comment type="subcellular location">
    <subcellularLocation>
        <location evidence="1">Chromosome</location>
    </subcellularLocation>
</comment>
<dbReference type="InterPro" id="IPR051265">
    <property type="entry name" value="HIBADH-related_NP60_sf"/>
</dbReference>
<organism evidence="8 9">
    <name type="scientific">Trichonephila inaurata madagascariensis</name>
    <dbReference type="NCBI Taxonomy" id="2747483"/>
    <lineage>
        <taxon>Eukaryota</taxon>
        <taxon>Metazoa</taxon>
        <taxon>Ecdysozoa</taxon>
        <taxon>Arthropoda</taxon>
        <taxon>Chelicerata</taxon>
        <taxon>Arachnida</taxon>
        <taxon>Araneae</taxon>
        <taxon>Araneomorphae</taxon>
        <taxon>Entelegynae</taxon>
        <taxon>Araneoidea</taxon>
        <taxon>Nephilidae</taxon>
        <taxon>Trichonephila</taxon>
        <taxon>Trichonephila inaurata</taxon>
    </lineage>
</organism>
<dbReference type="InterPro" id="IPR000313">
    <property type="entry name" value="PWWP_dom"/>
</dbReference>
<feature type="compositionally biased region" description="Basic and acidic residues" evidence="6">
    <location>
        <begin position="306"/>
        <end position="316"/>
    </location>
</feature>
<dbReference type="InterPro" id="IPR006115">
    <property type="entry name" value="6PGDH_NADP-bd"/>
</dbReference>